<protein>
    <submittedName>
        <fullName evidence="7">Dihydropyrimidinase</fullName>
        <ecNumber evidence="7">3.5.2.2</ecNumber>
    </submittedName>
</protein>
<reference evidence="8" key="1">
    <citation type="submission" date="2018-07" db="EMBL/GenBank/DDBJ databases">
        <title>Genome sequencing of Paracoccus sp. SC2-6.</title>
        <authorList>
            <person name="Heo J."/>
            <person name="Kim S.-J."/>
            <person name="Kwon S.-W."/>
        </authorList>
    </citation>
    <scope>NUCLEOTIDE SEQUENCE [LARGE SCALE GENOMIC DNA]</scope>
    <source>
        <strain evidence="8">SC2-6</strain>
    </source>
</reference>
<dbReference type="Proteomes" id="UP000252023">
    <property type="component" value="Chromosome"/>
</dbReference>
<dbReference type="Pfam" id="PF01979">
    <property type="entry name" value="Amidohydro_1"/>
    <property type="match status" value="1"/>
</dbReference>
<dbReference type="PANTHER" id="PTHR11647">
    <property type="entry name" value="HYDRANTOINASE/DIHYDROPYRIMIDINASE FAMILY MEMBER"/>
    <property type="match status" value="1"/>
</dbReference>
<feature type="domain" description="Amidohydrolase-related" evidence="6">
    <location>
        <begin position="49"/>
        <end position="438"/>
    </location>
</feature>
<dbReference type="KEGG" id="pars:DRW48_13625"/>
<dbReference type="InterPro" id="IPR050378">
    <property type="entry name" value="Metallo-dep_Hydrolases_sf"/>
</dbReference>
<evidence type="ECO:0000256" key="2">
    <source>
        <dbReference type="ARBA" id="ARBA00008829"/>
    </source>
</evidence>
<evidence type="ECO:0000259" key="6">
    <source>
        <dbReference type="Pfam" id="PF01979"/>
    </source>
</evidence>
<organism evidence="7 8">
    <name type="scientific">Paracoccus suum</name>
    <dbReference type="NCBI Taxonomy" id="2259340"/>
    <lineage>
        <taxon>Bacteria</taxon>
        <taxon>Pseudomonadati</taxon>
        <taxon>Pseudomonadota</taxon>
        <taxon>Alphaproteobacteria</taxon>
        <taxon>Rhodobacterales</taxon>
        <taxon>Paracoccaceae</taxon>
        <taxon>Paracoccus</taxon>
    </lineage>
</organism>
<dbReference type="EC" id="3.5.2.2" evidence="7"/>
<dbReference type="RefSeq" id="WP_114076903.1">
    <property type="nucleotide sequence ID" value="NZ_CP030918.1"/>
</dbReference>
<evidence type="ECO:0000256" key="1">
    <source>
        <dbReference type="ARBA" id="ARBA00001947"/>
    </source>
</evidence>
<dbReference type="SUPFAM" id="SSF51556">
    <property type="entry name" value="Metallo-dependent hydrolases"/>
    <property type="match status" value="1"/>
</dbReference>
<dbReference type="OrthoDB" id="9775759at2"/>
<evidence type="ECO:0000256" key="4">
    <source>
        <dbReference type="ARBA" id="ARBA00022801"/>
    </source>
</evidence>
<dbReference type="InterPro" id="IPR011778">
    <property type="entry name" value="Hydantoinase/dihydroPyrase"/>
</dbReference>
<dbReference type="InterPro" id="IPR011059">
    <property type="entry name" value="Metal-dep_hydrolase_composite"/>
</dbReference>
<gene>
    <name evidence="7" type="primary">hydA</name>
    <name evidence="7" type="ORF">DRW48_13625</name>
</gene>
<dbReference type="GO" id="GO:0004157">
    <property type="term" value="F:dihydropyrimidinase activity"/>
    <property type="evidence" value="ECO:0007669"/>
    <property type="project" value="UniProtKB-EC"/>
</dbReference>
<dbReference type="FunFam" id="3.20.20.140:FF:000174">
    <property type="entry name" value="Dihydropyrimidinase-related protein 2"/>
    <property type="match status" value="1"/>
</dbReference>
<comment type="cofactor">
    <cofactor evidence="1">
        <name>Zn(2+)</name>
        <dbReference type="ChEBI" id="CHEBI:29105"/>
    </cofactor>
</comment>
<dbReference type="InterPro" id="IPR006680">
    <property type="entry name" value="Amidohydro-rel"/>
</dbReference>
<evidence type="ECO:0000256" key="5">
    <source>
        <dbReference type="PIRSR" id="PIRSR611778-50"/>
    </source>
</evidence>
<dbReference type="Gene3D" id="3.20.20.140">
    <property type="entry name" value="Metal-dependent hydrolases"/>
    <property type="match status" value="1"/>
</dbReference>
<comment type="PTM">
    <text evidence="5">Carbamylation allows a single lysine to coordinate two divalent metal cations.</text>
</comment>
<dbReference type="InterPro" id="IPR032466">
    <property type="entry name" value="Metal_Hydrolase"/>
</dbReference>
<dbReference type="PANTHER" id="PTHR11647:SF1">
    <property type="entry name" value="COLLAPSIN RESPONSE MEDIATOR PROTEIN"/>
    <property type="match status" value="1"/>
</dbReference>
<keyword evidence="4 7" id="KW-0378">Hydrolase</keyword>
<evidence type="ECO:0000256" key="3">
    <source>
        <dbReference type="ARBA" id="ARBA00022723"/>
    </source>
</evidence>
<feature type="modified residue" description="N6-carboxylysine" evidence="5">
    <location>
        <position position="151"/>
    </location>
</feature>
<evidence type="ECO:0000313" key="7">
    <source>
        <dbReference type="EMBL" id="AXC50586.1"/>
    </source>
</evidence>
<proteinExistence type="inferred from homology"/>
<dbReference type="GO" id="GO:0005829">
    <property type="term" value="C:cytosol"/>
    <property type="evidence" value="ECO:0007669"/>
    <property type="project" value="TreeGrafter"/>
</dbReference>
<dbReference type="SUPFAM" id="SSF51338">
    <property type="entry name" value="Composite domain of metallo-dependent hydrolases"/>
    <property type="match status" value="1"/>
</dbReference>
<evidence type="ECO:0000313" key="8">
    <source>
        <dbReference type="Proteomes" id="UP000252023"/>
    </source>
</evidence>
<dbReference type="GO" id="GO:0046872">
    <property type="term" value="F:metal ion binding"/>
    <property type="evidence" value="ECO:0007669"/>
    <property type="project" value="UniProtKB-KW"/>
</dbReference>
<name>A0A344PMI1_9RHOB</name>
<keyword evidence="8" id="KW-1185">Reference proteome</keyword>
<dbReference type="Gene3D" id="2.30.40.10">
    <property type="entry name" value="Urease, subunit C, domain 1"/>
    <property type="match status" value="1"/>
</dbReference>
<comment type="similarity">
    <text evidence="2">Belongs to the metallo-dependent hydrolases superfamily. Hydantoinase/dihydropyrimidinase family.</text>
</comment>
<keyword evidence="3" id="KW-0479">Metal-binding</keyword>
<accession>A0A344PMI1</accession>
<sequence length="476" mass="50151">MFDTLIAGGRVFNGGALVGADVAIADGRIAAIGRDLGAARETIAAQGHLVLPGGVDSHCHIEQVSGAGILNADTWESATRSAAFGGTTTVVSFAAQHAGQRLTEVVADYEALAARGALIDHAFHLIVADTSGPALTEDLPLLMGKGHRSIKVFTTYPKVRMDDEQVLDLLMVARDCGGILCVHAENDGILRWASRRLQASGRDAPRFHPASHPAAAEIEALSRMAVLAEFTGQPIMLFHVSTAEGAAIVRAARGRGAPVIAETCPHYLLMDVSEVEGDARHAAARICSPPQRGAADRKALWQALRLGDITALTSDHAPYRLDASGKFAAGPDAPFPRIANGMPGLETRLPLMFDAMVTRGQLDLAAFVTLTASRPAEIFGLTGKGRIAPGFDADIAIWDPAREIIYGADDLHDNTGYNPWEGRKVVGAPVTVLSRGQCVIRDGSLAGVPGHGRRVPMEVSVDMRPSAPSEGAMLTD</sequence>
<dbReference type="NCBIfam" id="TIGR02033">
    <property type="entry name" value="D-hydantoinase"/>
    <property type="match status" value="1"/>
</dbReference>
<dbReference type="AlphaFoldDB" id="A0A344PMI1"/>
<dbReference type="EMBL" id="CP030918">
    <property type="protein sequence ID" value="AXC50586.1"/>
    <property type="molecule type" value="Genomic_DNA"/>
</dbReference>